<keyword evidence="1" id="KW-0732">Signal</keyword>
<evidence type="ECO:0000256" key="1">
    <source>
        <dbReference type="SAM" id="SignalP"/>
    </source>
</evidence>
<evidence type="ECO:0000313" key="2">
    <source>
        <dbReference type="EMBL" id="GMG81308.1"/>
    </source>
</evidence>
<feature type="chain" id="PRO_5045205637" description="Lipoprotein" evidence="1">
    <location>
        <begin position="26"/>
        <end position="151"/>
    </location>
</feature>
<organism evidence="2 3">
    <name type="scientific">Paralimibaculum aggregatum</name>
    <dbReference type="NCBI Taxonomy" id="3036245"/>
    <lineage>
        <taxon>Bacteria</taxon>
        <taxon>Pseudomonadati</taxon>
        <taxon>Pseudomonadota</taxon>
        <taxon>Alphaproteobacteria</taxon>
        <taxon>Rhodobacterales</taxon>
        <taxon>Paracoccaceae</taxon>
        <taxon>Paralimibaculum</taxon>
    </lineage>
</organism>
<name>A0ABQ6LKJ4_9RHOB</name>
<evidence type="ECO:0008006" key="4">
    <source>
        <dbReference type="Google" id="ProtNLM"/>
    </source>
</evidence>
<evidence type="ECO:0000313" key="3">
    <source>
        <dbReference type="Proteomes" id="UP001239909"/>
    </source>
</evidence>
<dbReference type="EMBL" id="BSYI01000003">
    <property type="protein sequence ID" value="GMG81308.1"/>
    <property type="molecule type" value="Genomic_DNA"/>
</dbReference>
<keyword evidence="3" id="KW-1185">Reference proteome</keyword>
<gene>
    <name evidence="2" type="ORF">LNKW23_05210</name>
</gene>
<dbReference type="Proteomes" id="UP001239909">
    <property type="component" value="Unassembled WGS sequence"/>
</dbReference>
<dbReference type="RefSeq" id="WP_285669973.1">
    <property type="nucleotide sequence ID" value="NZ_BSYI01000003.1"/>
</dbReference>
<dbReference type="PROSITE" id="PS51257">
    <property type="entry name" value="PROKAR_LIPOPROTEIN"/>
    <property type="match status" value="1"/>
</dbReference>
<comment type="caution">
    <text evidence="2">The sequence shown here is derived from an EMBL/GenBank/DDBJ whole genome shotgun (WGS) entry which is preliminary data.</text>
</comment>
<sequence>MRLRLIWTMAAAAALAALGGCSLFGSDEAEGEAAPPEVLSAIEVQTENVQAVQRLEIGRTRAGLMLTAYGTAPGLGFSNPRLVARRGGAPASDGMLDYDFVVDTPPRGLTMPPGTLKARAVRADAELQIDTARTARGVRVHATVGGVQMFF</sequence>
<feature type="signal peptide" evidence="1">
    <location>
        <begin position="1"/>
        <end position="25"/>
    </location>
</feature>
<accession>A0ABQ6LKJ4</accession>
<proteinExistence type="predicted"/>
<protein>
    <recommendedName>
        <fullName evidence="4">Lipoprotein</fullName>
    </recommendedName>
</protein>
<reference evidence="2 3" key="1">
    <citation type="submission" date="2023-04" db="EMBL/GenBank/DDBJ databases">
        <title>Marinoamorphus aggregata gen. nov., sp. Nov., isolate from tissue of brittle star Ophioplocus japonicus.</title>
        <authorList>
            <person name="Kawano K."/>
            <person name="Sawayama S."/>
            <person name="Nakagawa S."/>
        </authorList>
    </citation>
    <scope>NUCLEOTIDE SEQUENCE [LARGE SCALE GENOMIC DNA]</scope>
    <source>
        <strain evidence="2 3">NKW23</strain>
    </source>
</reference>